<organism evidence="3 4">
    <name type="scientific">Candidatus Nitrospira nitrificans</name>
    <dbReference type="NCBI Taxonomy" id="1742973"/>
    <lineage>
        <taxon>Bacteria</taxon>
        <taxon>Pseudomonadati</taxon>
        <taxon>Nitrospirota</taxon>
        <taxon>Nitrospiria</taxon>
        <taxon>Nitrospirales</taxon>
        <taxon>Nitrospiraceae</taxon>
        <taxon>Nitrospira</taxon>
    </lineage>
</organism>
<evidence type="ECO:0000313" key="4">
    <source>
        <dbReference type="Proteomes" id="UP000198736"/>
    </source>
</evidence>
<feature type="chain" id="PRO_5006623718" description="FlgO domain-containing protein" evidence="1">
    <location>
        <begin position="24"/>
        <end position="320"/>
    </location>
</feature>
<evidence type="ECO:0000256" key="1">
    <source>
        <dbReference type="SAM" id="SignalP"/>
    </source>
</evidence>
<sequence>MIGLPLLLISLLTLFSHPTSSWAGAKYEEGLKQLADGVTEGAAKAKKQRLAFIDFTDGKGEPTPIGQFLAEELGTQIMVGGELTVVDRALTYSTLKKLHVDHIDSAHAKTIRQAAKTIRADLFVGGVILDTPDGLQVTVRLISPSNTQPIRAIRGMLPKAGPLNAFFKKEEAPQPIVNIESPKETPAAIGLGTYRNEHYEMVVRSIERQATRAKVDLTIENLSRRDVKLLCHLQGTVLTDDQGTAWHQGVGDNREGLCTRGVELSPRRKERAVLTFTGPSETAATLFTLHFRETLPRRDASFVIDGLKVTSPSEPTQTTP</sequence>
<reference evidence="4" key="1">
    <citation type="submission" date="2015-10" db="EMBL/GenBank/DDBJ databases">
        <authorList>
            <person name="Luecker S."/>
            <person name="Luecker S."/>
        </authorList>
    </citation>
    <scope>NUCLEOTIDE SEQUENCE [LARGE SCALE GENOMIC DNA]</scope>
</reference>
<feature type="signal peptide" evidence="1">
    <location>
        <begin position="1"/>
        <end position="23"/>
    </location>
</feature>
<protein>
    <recommendedName>
        <fullName evidence="2">FlgO domain-containing protein</fullName>
    </recommendedName>
</protein>
<dbReference type="InterPro" id="IPR041215">
    <property type="entry name" value="FlgO_dom"/>
</dbReference>
<name>A0A0S4L5Y1_9BACT</name>
<feature type="domain" description="FlgO" evidence="2">
    <location>
        <begin position="60"/>
        <end position="159"/>
    </location>
</feature>
<gene>
    <name evidence="3" type="ORF">COMA2_10430</name>
</gene>
<dbReference type="AlphaFoldDB" id="A0A0S4L5Y1"/>
<dbReference type="EMBL" id="CZPZ01000001">
    <property type="protein sequence ID" value="CUS32048.1"/>
    <property type="molecule type" value="Genomic_DNA"/>
</dbReference>
<evidence type="ECO:0000259" key="2">
    <source>
        <dbReference type="Pfam" id="PF17680"/>
    </source>
</evidence>
<dbReference type="Proteomes" id="UP000198736">
    <property type="component" value="Unassembled WGS sequence"/>
</dbReference>
<dbReference type="STRING" id="1742973.COMA2_10430"/>
<keyword evidence="1" id="KW-0732">Signal</keyword>
<proteinExistence type="predicted"/>
<dbReference type="Pfam" id="PF17680">
    <property type="entry name" value="FlgO"/>
    <property type="match status" value="1"/>
</dbReference>
<accession>A0A0S4L5Y1</accession>
<keyword evidence="4" id="KW-1185">Reference proteome</keyword>
<evidence type="ECO:0000313" key="3">
    <source>
        <dbReference type="EMBL" id="CUS32048.1"/>
    </source>
</evidence>